<dbReference type="GO" id="GO:0070681">
    <property type="term" value="P:glutaminyl-tRNAGln biosynthesis via transamidation"/>
    <property type="evidence" value="ECO:0007669"/>
    <property type="project" value="TreeGrafter"/>
</dbReference>
<dbReference type="AlphaFoldDB" id="A0A6J7U9P9"/>
<dbReference type="SUPFAM" id="SSF141000">
    <property type="entry name" value="Glu-tRNAGln amidotransferase C subunit"/>
    <property type="match status" value="1"/>
</dbReference>
<evidence type="ECO:0000313" key="2">
    <source>
        <dbReference type="EMBL" id="CAB5062481.1"/>
    </source>
</evidence>
<name>A0A6J7U9P9_9ZZZZ</name>
<evidence type="ECO:0000313" key="1">
    <source>
        <dbReference type="EMBL" id="CAB5024028.1"/>
    </source>
</evidence>
<sequence>MSERLSAADVAKVARMARLNISAADVERYTQQLDGMLDHFADIDNLQLADVQPMTQPFPLVNVLRADVEQPCLDREEVLSAAPAAEQGRFRVPPSGGEDE</sequence>
<dbReference type="HAMAP" id="MF_00122">
    <property type="entry name" value="GatC"/>
    <property type="match status" value="1"/>
</dbReference>
<dbReference type="GO" id="GO:0006450">
    <property type="term" value="P:regulation of translational fidelity"/>
    <property type="evidence" value="ECO:0007669"/>
    <property type="project" value="InterPro"/>
</dbReference>
<dbReference type="InterPro" id="IPR003837">
    <property type="entry name" value="GatC"/>
</dbReference>
<dbReference type="PANTHER" id="PTHR15004:SF0">
    <property type="entry name" value="GLUTAMYL-TRNA(GLN) AMIDOTRANSFERASE SUBUNIT C, MITOCHONDRIAL"/>
    <property type="match status" value="1"/>
</dbReference>
<protein>
    <submittedName>
        <fullName evidence="2">Unannotated protein</fullName>
    </submittedName>
</protein>
<accession>A0A6J7U9P9</accession>
<dbReference type="InterPro" id="IPR036113">
    <property type="entry name" value="Asp/Glu-ADT_sf_sub_c"/>
</dbReference>
<gene>
    <name evidence="1" type="ORF">UFOPK4098_01026</name>
    <name evidence="2" type="ORF">UFOPK4347_00484</name>
</gene>
<dbReference type="PANTHER" id="PTHR15004">
    <property type="entry name" value="GLUTAMYL-TRNA(GLN) AMIDOTRANSFERASE SUBUNIT C, MITOCHONDRIAL"/>
    <property type="match status" value="1"/>
</dbReference>
<dbReference type="NCBIfam" id="TIGR00135">
    <property type="entry name" value="gatC"/>
    <property type="match status" value="1"/>
</dbReference>
<dbReference type="EMBL" id="CAFBPN010000055">
    <property type="protein sequence ID" value="CAB5024028.1"/>
    <property type="molecule type" value="Genomic_DNA"/>
</dbReference>
<reference evidence="2" key="1">
    <citation type="submission" date="2020-05" db="EMBL/GenBank/DDBJ databases">
        <authorList>
            <person name="Chiriac C."/>
            <person name="Salcher M."/>
            <person name="Ghai R."/>
            <person name="Kavagutti S V."/>
        </authorList>
    </citation>
    <scope>NUCLEOTIDE SEQUENCE</scope>
</reference>
<proteinExistence type="inferred from homology"/>
<dbReference type="EMBL" id="CAFBQU010000008">
    <property type="protein sequence ID" value="CAB5062481.1"/>
    <property type="molecule type" value="Genomic_DNA"/>
</dbReference>
<dbReference type="Pfam" id="PF02686">
    <property type="entry name" value="GatC"/>
    <property type="match status" value="1"/>
</dbReference>
<dbReference type="Gene3D" id="1.10.20.60">
    <property type="entry name" value="Glu-tRNAGln amidotransferase C subunit, N-terminal domain"/>
    <property type="match status" value="1"/>
</dbReference>
<organism evidence="2">
    <name type="scientific">freshwater metagenome</name>
    <dbReference type="NCBI Taxonomy" id="449393"/>
    <lineage>
        <taxon>unclassified sequences</taxon>
        <taxon>metagenomes</taxon>
        <taxon>ecological metagenomes</taxon>
    </lineage>
</organism>